<evidence type="ECO:0000259" key="2">
    <source>
        <dbReference type="SMART" id="SM00829"/>
    </source>
</evidence>
<dbReference type="Gene3D" id="3.90.180.10">
    <property type="entry name" value="Medium-chain alcohol dehydrogenases, catalytic domain"/>
    <property type="match status" value="1"/>
</dbReference>
<dbReference type="InterPro" id="IPR036291">
    <property type="entry name" value="NAD(P)-bd_dom_sf"/>
</dbReference>
<dbReference type="InterPro" id="IPR020843">
    <property type="entry name" value="ER"/>
</dbReference>
<dbReference type="SUPFAM" id="SSF51735">
    <property type="entry name" value="NAD(P)-binding Rossmann-fold domains"/>
    <property type="match status" value="1"/>
</dbReference>
<dbReference type="SUPFAM" id="SSF50129">
    <property type="entry name" value="GroES-like"/>
    <property type="match status" value="1"/>
</dbReference>
<name>A0ABT5SJS0_9MICO</name>
<evidence type="ECO:0000313" key="3">
    <source>
        <dbReference type="EMBL" id="MDD7963074.1"/>
    </source>
</evidence>
<reference evidence="3 4" key="1">
    <citation type="submission" date="2023-02" db="EMBL/GenBank/DDBJ databases">
        <title>Study of novel species of the Microbacterium genus.</title>
        <authorList>
            <person name="Arroyo-Herrera I."/>
            <person name="Roman-Ponce B."/>
            <person name="Vasquez-Murrieta M.S."/>
        </authorList>
    </citation>
    <scope>NUCLEOTIDE SEQUENCE [LARGE SCALE GENOMIC DNA]</scope>
    <source>
        <strain evidence="3 4">NE1TT3</strain>
    </source>
</reference>
<feature type="domain" description="Enoyl reductase (ER)" evidence="2">
    <location>
        <begin position="10"/>
        <end position="297"/>
    </location>
</feature>
<dbReference type="InterPro" id="IPR013154">
    <property type="entry name" value="ADH-like_N"/>
</dbReference>
<protein>
    <submittedName>
        <fullName evidence="3">Alcohol dehydrogenase catalytic domain-containing protein</fullName>
    </submittedName>
</protein>
<comment type="caution">
    <text evidence="3">The sequence shown here is derived from an EMBL/GenBank/DDBJ whole genome shotgun (WGS) entry which is preliminary data.</text>
</comment>
<dbReference type="InterPro" id="IPR011032">
    <property type="entry name" value="GroES-like_sf"/>
</dbReference>
<dbReference type="EMBL" id="JAQZCI010000003">
    <property type="protein sequence ID" value="MDD7963074.1"/>
    <property type="molecule type" value="Genomic_DNA"/>
</dbReference>
<dbReference type="PANTHER" id="PTHR44154:SF1">
    <property type="entry name" value="QUINONE OXIDOREDUCTASE"/>
    <property type="match status" value="1"/>
</dbReference>
<evidence type="ECO:0000313" key="4">
    <source>
        <dbReference type="Proteomes" id="UP001218170"/>
    </source>
</evidence>
<proteinExistence type="predicted"/>
<dbReference type="SMART" id="SM00829">
    <property type="entry name" value="PKS_ER"/>
    <property type="match status" value="1"/>
</dbReference>
<gene>
    <name evidence="3" type="ORF">PUW80_12030</name>
</gene>
<dbReference type="RefSeq" id="WP_274264769.1">
    <property type="nucleotide sequence ID" value="NZ_JAQZCI010000003.1"/>
</dbReference>
<dbReference type="InterPro" id="IPR051603">
    <property type="entry name" value="Zinc-ADH_QOR/CCCR"/>
</dbReference>
<evidence type="ECO:0000256" key="1">
    <source>
        <dbReference type="ARBA" id="ARBA00022857"/>
    </source>
</evidence>
<keyword evidence="4" id="KW-1185">Reference proteome</keyword>
<organism evidence="3 4">
    <name type="scientific">Microbacterium thalli</name>
    <dbReference type="NCBI Taxonomy" id="3027921"/>
    <lineage>
        <taxon>Bacteria</taxon>
        <taxon>Bacillati</taxon>
        <taxon>Actinomycetota</taxon>
        <taxon>Actinomycetes</taxon>
        <taxon>Micrococcales</taxon>
        <taxon>Microbacteriaceae</taxon>
        <taxon>Microbacterium</taxon>
    </lineage>
</organism>
<sequence length="300" mass="30183">MLAARFHSYGTPKVLVVEDAPEPHAHEGSVRIRVQATSVNPIDTLLRAGHLAQVLPLALPAIPGRDAVGVVDEIGPGVNDAHVGDIVFGLGGVSDTTAEFAVLTAWSAVPERWSTAQAAAAGLASATAAAALEALGDLRGRTLLIEGASGAVGNAAAAFALTAGATVIGTGRESNHHQLQSLGVTPTTYGMGLAKRVAGLAPGGVDAALHLAPSGSLPDLLSIVGHASQVITVADSEGATRLGIRSINARNDSALLRFAADLGQAGLYTPRVDQELPLADVAGAHILAESGGGKIVITQF</sequence>
<dbReference type="Pfam" id="PF08240">
    <property type="entry name" value="ADH_N"/>
    <property type="match status" value="1"/>
</dbReference>
<dbReference type="Gene3D" id="3.40.50.720">
    <property type="entry name" value="NAD(P)-binding Rossmann-like Domain"/>
    <property type="match status" value="1"/>
</dbReference>
<dbReference type="PANTHER" id="PTHR44154">
    <property type="entry name" value="QUINONE OXIDOREDUCTASE"/>
    <property type="match status" value="1"/>
</dbReference>
<accession>A0ABT5SJS0</accession>
<keyword evidence="1" id="KW-0521">NADP</keyword>
<dbReference type="Proteomes" id="UP001218170">
    <property type="component" value="Unassembled WGS sequence"/>
</dbReference>